<feature type="compositionally biased region" description="Basic and acidic residues" evidence="8">
    <location>
        <begin position="78"/>
        <end position="94"/>
    </location>
</feature>
<reference evidence="10" key="1">
    <citation type="submission" date="2025-08" db="UniProtKB">
        <authorList>
            <consortium name="RefSeq"/>
        </authorList>
    </citation>
    <scope>IDENTIFICATION</scope>
    <source>
        <tissue evidence="10">Sperm</tissue>
    </source>
</reference>
<dbReference type="RefSeq" id="XP_032832220.1">
    <property type="nucleotide sequence ID" value="XM_032976329.1"/>
</dbReference>
<feature type="compositionally biased region" description="Basic residues" evidence="8">
    <location>
        <begin position="129"/>
        <end position="142"/>
    </location>
</feature>
<dbReference type="GO" id="GO:0005814">
    <property type="term" value="C:centriole"/>
    <property type="evidence" value="ECO:0007669"/>
    <property type="project" value="UniProtKB-SubCell"/>
</dbReference>
<evidence type="ECO:0000256" key="7">
    <source>
        <dbReference type="SAM" id="Coils"/>
    </source>
</evidence>
<keyword evidence="9" id="KW-1185">Reference proteome</keyword>
<keyword evidence="6" id="KW-0206">Cytoskeleton</keyword>
<dbReference type="SUPFAM" id="SSF57997">
    <property type="entry name" value="Tropomyosin"/>
    <property type="match status" value="1"/>
</dbReference>
<feature type="compositionally biased region" description="Basic residues" evidence="8">
    <location>
        <begin position="98"/>
        <end position="110"/>
    </location>
</feature>
<feature type="compositionally biased region" description="Low complexity" evidence="8">
    <location>
        <begin position="186"/>
        <end position="195"/>
    </location>
</feature>
<dbReference type="PANTHER" id="PTHR23162:SF10">
    <property type="entry name" value="FI13205P"/>
    <property type="match status" value="1"/>
</dbReference>
<evidence type="ECO:0000313" key="10">
    <source>
        <dbReference type="RefSeq" id="XP_032832220.1"/>
    </source>
</evidence>
<dbReference type="KEGG" id="pmrn:116955314"/>
<dbReference type="CTD" id="4957"/>
<evidence type="ECO:0000256" key="4">
    <source>
        <dbReference type="ARBA" id="ARBA00022490"/>
    </source>
</evidence>
<feature type="region of interest" description="Disordered" evidence="8">
    <location>
        <begin position="782"/>
        <end position="819"/>
    </location>
</feature>
<keyword evidence="5 7" id="KW-0175">Coiled coil</keyword>
<dbReference type="InterPro" id="IPR026099">
    <property type="entry name" value="Odf2-rel"/>
</dbReference>
<evidence type="ECO:0000256" key="3">
    <source>
        <dbReference type="ARBA" id="ARBA00009316"/>
    </source>
</evidence>
<name>A0AAJ7XFA6_PETMA</name>
<protein>
    <submittedName>
        <fullName evidence="10">Outer dense fiber protein 2</fullName>
    </submittedName>
</protein>
<feature type="region of interest" description="Disordered" evidence="8">
    <location>
        <begin position="160"/>
        <end position="234"/>
    </location>
</feature>
<feature type="coiled-coil region" evidence="7">
    <location>
        <begin position="282"/>
        <end position="424"/>
    </location>
</feature>
<feature type="compositionally biased region" description="Basic and acidic residues" evidence="8">
    <location>
        <begin position="601"/>
        <end position="620"/>
    </location>
</feature>
<dbReference type="AlphaFoldDB" id="A0AAJ7XFA6"/>
<evidence type="ECO:0000256" key="8">
    <source>
        <dbReference type="SAM" id="MobiDB-lite"/>
    </source>
</evidence>
<feature type="compositionally biased region" description="Basic residues" evidence="8">
    <location>
        <begin position="172"/>
        <end position="185"/>
    </location>
</feature>
<dbReference type="GO" id="GO:0005929">
    <property type="term" value="C:cilium"/>
    <property type="evidence" value="ECO:0007669"/>
    <property type="project" value="UniProtKB-SubCell"/>
</dbReference>
<feature type="coiled-coil region" evidence="7">
    <location>
        <begin position="450"/>
        <end position="519"/>
    </location>
</feature>
<dbReference type="PANTHER" id="PTHR23162">
    <property type="entry name" value="OUTER DENSE FIBER OF SPERM TAILS 2"/>
    <property type="match status" value="1"/>
</dbReference>
<feature type="compositionally biased region" description="Basic and acidic residues" evidence="8">
    <location>
        <begin position="199"/>
        <end position="213"/>
    </location>
</feature>
<dbReference type="Proteomes" id="UP001318040">
    <property type="component" value="Chromosome 59"/>
</dbReference>
<feature type="region of interest" description="Disordered" evidence="8">
    <location>
        <begin position="1"/>
        <end position="142"/>
    </location>
</feature>
<evidence type="ECO:0000256" key="1">
    <source>
        <dbReference type="ARBA" id="ARBA00004114"/>
    </source>
</evidence>
<evidence type="ECO:0000256" key="5">
    <source>
        <dbReference type="ARBA" id="ARBA00023054"/>
    </source>
</evidence>
<feature type="compositionally biased region" description="Basic and acidic residues" evidence="8">
    <location>
        <begin position="1"/>
        <end position="10"/>
    </location>
</feature>
<feature type="region of interest" description="Disordered" evidence="8">
    <location>
        <begin position="601"/>
        <end position="622"/>
    </location>
</feature>
<keyword evidence="4" id="KW-0963">Cytoplasm</keyword>
<comment type="subcellular location">
    <subcellularLocation>
        <location evidence="2">Cell projection</location>
        <location evidence="2">Cilium</location>
    </subcellularLocation>
    <subcellularLocation>
        <location evidence="1">Cytoplasm</location>
        <location evidence="1">Cytoskeleton</location>
        <location evidence="1">Microtubule organizing center</location>
        <location evidence="1">Centrosome</location>
        <location evidence="1">Centriole</location>
    </subcellularLocation>
</comment>
<dbReference type="GO" id="GO:0005813">
    <property type="term" value="C:centrosome"/>
    <property type="evidence" value="ECO:0007669"/>
    <property type="project" value="TreeGrafter"/>
</dbReference>
<proteinExistence type="inferred from homology"/>
<accession>A0AAJ7XFA6</accession>
<gene>
    <name evidence="10" type="primary">ODF2</name>
</gene>
<evidence type="ECO:0000256" key="2">
    <source>
        <dbReference type="ARBA" id="ARBA00004138"/>
    </source>
</evidence>
<evidence type="ECO:0000256" key="6">
    <source>
        <dbReference type="ARBA" id="ARBA00023212"/>
    </source>
</evidence>
<organism evidence="9 10">
    <name type="scientific">Petromyzon marinus</name>
    <name type="common">Sea lamprey</name>
    <dbReference type="NCBI Taxonomy" id="7757"/>
    <lineage>
        <taxon>Eukaryota</taxon>
        <taxon>Metazoa</taxon>
        <taxon>Chordata</taxon>
        <taxon>Craniata</taxon>
        <taxon>Vertebrata</taxon>
        <taxon>Cyclostomata</taxon>
        <taxon>Hyperoartia</taxon>
        <taxon>Petromyzontiformes</taxon>
        <taxon>Petromyzontidae</taxon>
        <taxon>Petromyzon</taxon>
    </lineage>
</organism>
<comment type="similarity">
    <text evidence="3">Belongs to the ODF2 family.</text>
</comment>
<evidence type="ECO:0000313" key="9">
    <source>
        <dbReference type="Proteomes" id="UP001318040"/>
    </source>
</evidence>
<sequence length="855" mass="95348">MEGRRVRQDHEDTDGLPAGARARGRRHAGARAPQEDAQAPRGSRRHGGTNRGGASGASARSTPRGRSRGPWIPPGKTSVRDKTYAWEGPTHRLEISPPRRRRQRAARGHGLHVSDLTTTDVADGAPGGRRGRRGMGRPRRRLRRRWTDCWRRSALCRPRWTRSGGTALGSGRRARGPRGRQRRRAGGAAAAPCPGDVDLSPHENEGLRRRSLEMRAAPNGDSARTPGGGADGRDRLLGQLLEAEAVGASAAKQVAALRDFVSRMRHEKALSCSDVSRITRHKELLMEKLEEFEVANRALRRLLRNEQASGLDVMQVMEQRDLLLRKLTLAEADNARLATRLQELEKELSQAAVQLQLEKDSARSATDASKGLEVTRAHLQGQLRSKEADNDRAATQIRGLERALEQQRLEAEALAEEVARARERGETDKEALKKATRALKTRAQRGEDAAQQLHAELLDKEAQLANALASAEAWRSRNGKLSKEKSQLEMEVATLGERVLDAERQARAAEERARAEREASVERLHRANGDVASARLHGERLKAGLSAVEEKLHFAESEVQQLTATMKQYEGLVDGYKTQVTKTRVEADEFKVKLDLAEKENRRLRDESGREAEQMRRSVESRLSQLEPLPEMLKAAELRLRDSEATLATAHRREAEQASSLAEAHVKAEQQALQLESVRESAASLQEVNRELQLKTDALQRRVEGAEQQSRELAQAVAQREESLALERLRGEERARDVAALSRQLEVALDDARRQVEQARERAQGKERAAQAKAQELEAQLSRTRAEAAQLRRAKDDAERRHASRLQDLRDRLEQSETTNRSMQSYVHFLKTSYANVFGDTAPLASSPVRARSPV</sequence>
<feature type="compositionally biased region" description="Basic and acidic residues" evidence="8">
    <location>
        <begin position="793"/>
        <end position="815"/>
    </location>
</feature>
<dbReference type="GO" id="GO:1902017">
    <property type="term" value="P:regulation of cilium assembly"/>
    <property type="evidence" value="ECO:0007669"/>
    <property type="project" value="TreeGrafter"/>
</dbReference>